<dbReference type="Gene3D" id="1.25.40.20">
    <property type="entry name" value="Ankyrin repeat-containing domain"/>
    <property type="match status" value="1"/>
</dbReference>
<evidence type="ECO:0000313" key="1">
    <source>
        <dbReference type="EMBL" id="CAF9937164.1"/>
    </source>
</evidence>
<comment type="caution">
    <text evidence="1">The sequence shown here is derived from an EMBL/GenBank/DDBJ whole genome shotgun (WGS) entry which is preliminary data.</text>
</comment>
<organism evidence="1 2">
    <name type="scientific">Alectoria fallacina</name>
    <dbReference type="NCBI Taxonomy" id="1903189"/>
    <lineage>
        <taxon>Eukaryota</taxon>
        <taxon>Fungi</taxon>
        <taxon>Dikarya</taxon>
        <taxon>Ascomycota</taxon>
        <taxon>Pezizomycotina</taxon>
        <taxon>Lecanoromycetes</taxon>
        <taxon>OSLEUM clade</taxon>
        <taxon>Lecanoromycetidae</taxon>
        <taxon>Lecanorales</taxon>
        <taxon>Lecanorineae</taxon>
        <taxon>Parmeliaceae</taxon>
        <taxon>Alectoria</taxon>
    </lineage>
</organism>
<proteinExistence type="predicted"/>
<protein>
    <submittedName>
        <fullName evidence="1">Uncharacterized protein</fullName>
    </submittedName>
</protein>
<sequence length="302" mass="34042">MTESPIIRAGRIHRIALLLQMGANVEDRVSDAAPTTACGIILLNIVTEDLQQSERVEMTMLVCRHFRRAAMRSGSPHSRYFFTGELPDEGDLDEEGAFFTTALHEAISAHSYLAVQYILSLHFPIYVQNRQGQTPFQLAESMARSGVDGDDQPSREFGTKLGGESSAILDIMKPTASTDTDRWNLPFGWTAKGLSSGRYVYEELHTLSVTFKAPKFSLWQERRLALGFKQLSSMGQSFLIDLVRFIVSDTEAFDERSSEKRLTFDDSWFRLDIRNTKFGKADSPILVKAKVPAWLSSVRFEK</sequence>
<dbReference type="EMBL" id="CAJPDR010000462">
    <property type="protein sequence ID" value="CAF9937164.1"/>
    <property type="molecule type" value="Genomic_DNA"/>
</dbReference>
<dbReference type="AlphaFoldDB" id="A0A8H3J067"/>
<reference evidence="1" key="1">
    <citation type="submission" date="2021-03" db="EMBL/GenBank/DDBJ databases">
        <authorList>
            <person name="Tagirdzhanova G."/>
        </authorList>
    </citation>
    <scope>NUCLEOTIDE SEQUENCE</scope>
</reference>
<accession>A0A8H3J067</accession>
<dbReference type="Proteomes" id="UP000664203">
    <property type="component" value="Unassembled WGS sequence"/>
</dbReference>
<keyword evidence="2" id="KW-1185">Reference proteome</keyword>
<gene>
    <name evidence="1" type="ORF">ALECFALPRED_007124</name>
</gene>
<name>A0A8H3J067_9LECA</name>
<dbReference type="SUPFAM" id="SSF48403">
    <property type="entry name" value="Ankyrin repeat"/>
    <property type="match status" value="1"/>
</dbReference>
<dbReference type="OrthoDB" id="626167at2759"/>
<dbReference type="InterPro" id="IPR036770">
    <property type="entry name" value="Ankyrin_rpt-contain_sf"/>
</dbReference>
<evidence type="ECO:0000313" key="2">
    <source>
        <dbReference type="Proteomes" id="UP000664203"/>
    </source>
</evidence>